<dbReference type="GO" id="GO:0009190">
    <property type="term" value="P:cyclic nucleotide biosynthetic process"/>
    <property type="evidence" value="ECO:0007669"/>
    <property type="project" value="InterPro"/>
</dbReference>
<feature type="transmembrane region" description="Helical" evidence="1">
    <location>
        <begin position="85"/>
        <end position="110"/>
    </location>
</feature>
<evidence type="ECO:0000313" key="4">
    <source>
        <dbReference type="Proteomes" id="UP000479938"/>
    </source>
</evidence>
<feature type="domain" description="Guanylate cyclase" evidence="2">
    <location>
        <begin position="179"/>
        <end position="308"/>
    </location>
</feature>
<organism evidence="3 4">
    <name type="scientific">Flavobacterium bizetiae</name>
    <dbReference type="NCBI Taxonomy" id="2704140"/>
    <lineage>
        <taxon>Bacteria</taxon>
        <taxon>Pseudomonadati</taxon>
        <taxon>Bacteroidota</taxon>
        <taxon>Flavobacteriia</taxon>
        <taxon>Flavobacteriales</taxon>
        <taxon>Flavobacteriaceae</taxon>
        <taxon>Flavobacterium</taxon>
    </lineage>
</organism>
<dbReference type="RefSeq" id="WP_173969308.1">
    <property type="nucleotide sequence ID" value="NZ_CADCSU010000036.1"/>
</dbReference>
<sequence length="358" mass="41815">MKYSLKTFLKFKEYLQIIALWIAAFLFYVFMTYSMIDEAFFDAHKICAKDFLLSEIMGALTVGVFMGTILFLLQEFVYPRFFHNYGILLTTLLRSLLFIIVCFLGLLIVLELNKVHFININNLFTLQVNAKWLICFTTYCLIVHIFITLLQAFSRRLGNNYFKNILRGNYMIPVVEYRVFMFLDMCSSATVAEEVGHYNYSLLLQECFTDLSEILIEYDAEVYQYVGDEAVLTWKVKEGFKRHQCIELYDAFSVRLLEKKKMYQQKFGLVPRFKASINEGLVTVAEIGQIKTEIAYHGDVLSTAARVRDLCNDYKTNLLITQSFFEQLTSFDQDNFTAIETTILRGKKRPVTIYKSFD</sequence>
<gene>
    <name evidence="3" type="ORF">FLA105534_00550</name>
</gene>
<reference evidence="3 4" key="1">
    <citation type="submission" date="2020-02" db="EMBL/GenBank/DDBJ databases">
        <authorList>
            <person name="Criscuolo A."/>
        </authorList>
    </citation>
    <scope>NUCLEOTIDE SEQUENCE [LARGE SCALE GENOMIC DNA]</scope>
    <source>
        <strain evidence="3">CIP105534</strain>
    </source>
</reference>
<keyword evidence="1" id="KW-1133">Transmembrane helix</keyword>
<dbReference type="Proteomes" id="UP000479938">
    <property type="component" value="Unassembled WGS sequence"/>
</dbReference>
<keyword evidence="1" id="KW-0812">Transmembrane</keyword>
<dbReference type="GO" id="GO:0004016">
    <property type="term" value="F:adenylate cyclase activity"/>
    <property type="evidence" value="ECO:0007669"/>
    <property type="project" value="UniProtKB-ARBA"/>
</dbReference>
<feature type="transmembrane region" description="Helical" evidence="1">
    <location>
        <begin position="130"/>
        <end position="153"/>
    </location>
</feature>
<protein>
    <recommendedName>
        <fullName evidence="2">Guanylate cyclase domain-containing protein</fullName>
    </recommendedName>
</protein>
<keyword evidence="1" id="KW-0472">Membrane</keyword>
<evidence type="ECO:0000313" key="3">
    <source>
        <dbReference type="EMBL" id="CAA9195252.1"/>
    </source>
</evidence>
<dbReference type="AlphaFoldDB" id="A0A6J4GC77"/>
<proteinExistence type="predicted"/>
<keyword evidence="4" id="KW-1185">Reference proteome</keyword>
<dbReference type="InterPro" id="IPR029787">
    <property type="entry name" value="Nucleotide_cyclase"/>
</dbReference>
<dbReference type="CDD" id="cd07302">
    <property type="entry name" value="CHD"/>
    <property type="match status" value="1"/>
</dbReference>
<dbReference type="SUPFAM" id="SSF55073">
    <property type="entry name" value="Nucleotide cyclase"/>
    <property type="match status" value="1"/>
</dbReference>
<dbReference type="GO" id="GO:0035556">
    <property type="term" value="P:intracellular signal transduction"/>
    <property type="evidence" value="ECO:0007669"/>
    <property type="project" value="InterPro"/>
</dbReference>
<evidence type="ECO:0000256" key="1">
    <source>
        <dbReference type="SAM" id="Phobius"/>
    </source>
</evidence>
<evidence type="ECO:0000259" key="2">
    <source>
        <dbReference type="PROSITE" id="PS50125"/>
    </source>
</evidence>
<name>A0A6J4GC77_9FLAO</name>
<feature type="transmembrane region" description="Helical" evidence="1">
    <location>
        <begin position="14"/>
        <end position="36"/>
    </location>
</feature>
<dbReference type="EMBL" id="CADCSU010000036">
    <property type="protein sequence ID" value="CAA9195252.1"/>
    <property type="molecule type" value="Genomic_DNA"/>
</dbReference>
<dbReference type="InterPro" id="IPR001054">
    <property type="entry name" value="A/G_cyclase"/>
</dbReference>
<feature type="transmembrane region" description="Helical" evidence="1">
    <location>
        <begin position="56"/>
        <end position="73"/>
    </location>
</feature>
<accession>A0A6J4GC77</accession>
<dbReference type="PROSITE" id="PS50125">
    <property type="entry name" value="GUANYLATE_CYCLASE_2"/>
    <property type="match status" value="1"/>
</dbReference>
<dbReference type="Gene3D" id="3.30.70.1230">
    <property type="entry name" value="Nucleotide cyclase"/>
    <property type="match status" value="1"/>
</dbReference>
<dbReference type="Pfam" id="PF00211">
    <property type="entry name" value="Guanylate_cyc"/>
    <property type="match status" value="1"/>
</dbReference>